<dbReference type="Gene3D" id="3.40.50.410">
    <property type="entry name" value="von Willebrand factor, type A domain"/>
    <property type="match status" value="1"/>
</dbReference>
<gene>
    <name evidence="3" type="primary">LOC116046545</name>
</gene>
<keyword evidence="4" id="KW-1185">Reference proteome</keyword>
<feature type="domain" description="VWFA" evidence="1">
    <location>
        <begin position="281"/>
        <end position="458"/>
    </location>
</feature>
<dbReference type="Proteomes" id="UP000694568">
    <property type="component" value="Unplaced"/>
</dbReference>
<evidence type="ECO:0000259" key="2">
    <source>
        <dbReference type="PROSITE" id="PS51468"/>
    </source>
</evidence>
<dbReference type="PANTHER" id="PTHR45737:SF6">
    <property type="entry name" value="VON WILLEBRAND FACTOR A DOMAIN-CONTAINING PROTEIN 5A"/>
    <property type="match status" value="1"/>
</dbReference>
<dbReference type="Ensembl" id="ENSSLUT00000022722.1">
    <property type="protein sequence ID" value="ENSSLUP00000021989.1"/>
    <property type="gene ID" value="ENSSLUG00000010065.1"/>
</dbReference>
<evidence type="ECO:0000259" key="1">
    <source>
        <dbReference type="PROSITE" id="PS50234"/>
    </source>
</evidence>
<feature type="domain" description="VIT" evidence="2">
    <location>
        <begin position="2"/>
        <end position="132"/>
    </location>
</feature>
<dbReference type="SMART" id="SM00327">
    <property type="entry name" value="VWA"/>
    <property type="match status" value="1"/>
</dbReference>
<reference evidence="3" key="2">
    <citation type="submission" date="2025-09" db="UniProtKB">
        <authorList>
            <consortium name="Ensembl"/>
        </authorList>
    </citation>
    <scope>IDENTIFICATION</scope>
</reference>
<protein>
    <submittedName>
        <fullName evidence="3">von Willebrand factor A domain containing 5A</fullName>
    </submittedName>
</protein>
<dbReference type="SUPFAM" id="SSF53300">
    <property type="entry name" value="vWA-like"/>
    <property type="match status" value="1"/>
</dbReference>
<sequence length="770" mass="84330">MKYHTICAFYPVSWSVPLKSVEVELEVRAHVATVVSTLNYENKEDKPLEAVFVFPLPGDAAVCHFSAKIGQTEIVAEVKEKQKAREEYDDALSSGQQAFLLEESDQSPDIFSLSVGSLRPGESASIRLEYVTELAVQADEGLRFCLPAVLNPRYQPRGSEDVCIQVTSVPASLVPYSLSFSARVSSPRPVSKVESNCPLDALQYLNTEQTQATVKLAAGHKFDRDVELLIYYKDAHQPTAVVEVGQASAKPGTLMGDPVVMLSLYPEFPQAVMSSVASSGEFVFLLDRSGSMDARMNNSESHQTRIGSARVFIFVPLTHLPMGCYFNIYSFGSSHEHIFPKSVEYSQKTMEEALKKVEEMDANLGGTEILMPLKHIYSQPCIPSQPRQLFVFTDGEVGNTKEVINLVKKNSGSHRCFSFGIGEGASSALINGLAKEGGGHAQFITGTDRMQPKVMQSLRFALQPAVVDISVKWDLPKGVSVTALSPPITALFQGQRSLVYAQLTGKSLAAEGCVTVKYSLAGHPTQNQLHFSLKPAEDTGITVHRLGARSLIRSLEMEERERGGERDGEVKKKVVELSVQSGVSSAFTAFIAVNKGNGEAIQGPLVRRNVPTPSECFFPKLKLMWMLLPISTSFILRDMFRLSPFTLGPPMFQCNSISIEHKQPPRDPLLQLVSLQKASGCWVLDPALAAALGKTSEEVEKPKPALEVWATIVALIWLHGFKMDAQEEWELLAMKAVSWLRAQNAPCVTECVEAGNALLGCNMQKDALGL</sequence>
<accession>A0A8C9Y850</accession>
<dbReference type="InterPro" id="IPR036465">
    <property type="entry name" value="vWFA_dom_sf"/>
</dbReference>
<dbReference type="PROSITE" id="PS50234">
    <property type="entry name" value="VWFA"/>
    <property type="match status" value="1"/>
</dbReference>
<dbReference type="AlphaFoldDB" id="A0A8C9Y850"/>
<dbReference type="InterPro" id="IPR002035">
    <property type="entry name" value="VWF_A"/>
</dbReference>
<evidence type="ECO:0000313" key="4">
    <source>
        <dbReference type="Proteomes" id="UP000694568"/>
    </source>
</evidence>
<dbReference type="PROSITE" id="PS51468">
    <property type="entry name" value="VIT"/>
    <property type="match status" value="1"/>
</dbReference>
<dbReference type="InterPro" id="IPR013694">
    <property type="entry name" value="VIT"/>
</dbReference>
<proteinExistence type="predicted"/>
<dbReference type="GeneTree" id="ENSGT00940000159961"/>
<organism evidence="3 4">
    <name type="scientific">Sander lucioperca</name>
    <name type="common">Pike-perch</name>
    <name type="synonym">Perca lucioperca</name>
    <dbReference type="NCBI Taxonomy" id="283035"/>
    <lineage>
        <taxon>Eukaryota</taxon>
        <taxon>Metazoa</taxon>
        <taxon>Chordata</taxon>
        <taxon>Craniata</taxon>
        <taxon>Vertebrata</taxon>
        <taxon>Euteleostomi</taxon>
        <taxon>Actinopterygii</taxon>
        <taxon>Neopterygii</taxon>
        <taxon>Teleostei</taxon>
        <taxon>Neoteleostei</taxon>
        <taxon>Acanthomorphata</taxon>
        <taxon>Eupercaria</taxon>
        <taxon>Perciformes</taxon>
        <taxon>Percoidei</taxon>
        <taxon>Percidae</taxon>
        <taxon>Luciopercinae</taxon>
        <taxon>Sander</taxon>
    </lineage>
</organism>
<dbReference type="Pfam" id="PF08487">
    <property type="entry name" value="VIT"/>
    <property type="match status" value="1"/>
</dbReference>
<reference evidence="3" key="1">
    <citation type="submission" date="2025-08" db="UniProtKB">
        <authorList>
            <consortium name="Ensembl"/>
        </authorList>
    </citation>
    <scope>IDENTIFICATION</scope>
</reference>
<name>A0A8C9Y850_SANLU</name>
<dbReference type="PANTHER" id="PTHR45737">
    <property type="entry name" value="VON WILLEBRAND FACTOR A DOMAIN-CONTAINING PROTEIN 5A"/>
    <property type="match status" value="1"/>
</dbReference>
<evidence type="ECO:0000313" key="3">
    <source>
        <dbReference type="Ensembl" id="ENSSLUP00000021989.1"/>
    </source>
</evidence>
<dbReference type="SMART" id="SM00609">
    <property type="entry name" value="VIT"/>
    <property type="match status" value="1"/>
</dbReference>
<dbReference type="Pfam" id="PF13768">
    <property type="entry name" value="VWA_3"/>
    <property type="match status" value="1"/>
</dbReference>